<keyword evidence="8" id="KW-0675">Receptor</keyword>
<feature type="transmembrane region" description="Helical" evidence="10">
    <location>
        <begin position="1459"/>
        <end position="1481"/>
    </location>
</feature>
<organism evidence="11 12">
    <name type="scientific">Pseudoatta argentina</name>
    <dbReference type="NCBI Taxonomy" id="621737"/>
    <lineage>
        <taxon>Eukaryota</taxon>
        <taxon>Metazoa</taxon>
        <taxon>Ecdysozoa</taxon>
        <taxon>Arthropoda</taxon>
        <taxon>Hexapoda</taxon>
        <taxon>Insecta</taxon>
        <taxon>Pterygota</taxon>
        <taxon>Neoptera</taxon>
        <taxon>Endopterygota</taxon>
        <taxon>Hymenoptera</taxon>
        <taxon>Apocrita</taxon>
        <taxon>Aculeata</taxon>
        <taxon>Formicoidea</taxon>
        <taxon>Formicidae</taxon>
        <taxon>Myrmicinae</taxon>
        <taxon>Pseudoatta</taxon>
    </lineage>
</organism>
<feature type="transmembrane region" description="Helical" evidence="10">
    <location>
        <begin position="941"/>
        <end position="962"/>
    </location>
</feature>
<feature type="transmembrane region" description="Helical" evidence="10">
    <location>
        <begin position="348"/>
        <end position="369"/>
    </location>
</feature>
<feature type="transmembrane region" description="Helical" evidence="10">
    <location>
        <begin position="255"/>
        <end position="275"/>
    </location>
</feature>
<evidence type="ECO:0000313" key="12">
    <source>
        <dbReference type="Proteomes" id="UP000668214"/>
    </source>
</evidence>
<gene>
    <name evidence="11" type="primary">Or13a_2</name>
    <name evidence="11" type="ORF">G6Z78_0011558</name>
</gene>
<dbReference type="GO" id="GO:0007165">
    <property type="term" value="P:signal transduction"/>
    <property type="evidence" value="ECO:0007669"/>
    <property type="project" value="UniProtKB-KW"/>
</dbReference>
<keyword evidence="3" id="KW-0716">Sensory transduction</keyword>
<keyword evidence="6 10" id="KW-1133">Transmembrane helix</keyword>
<feature type="transmembrane region" description="Helical" evidence="10">
    <location>
        <begin position="389"/>
        <end position="408"/>
    </location>
</feature>
<evidence type="ECO:0000256" key="10">
    <source>
        <dbReference type="SAM" id="Phobius"/>
    </source>
</evidence>
<feature type="transmembrane region" description="Helical" evidence="10">
    <location>
        <begin position="968"/>
        <end position="985"/>
    </location>
</feature>
<feature type="non-terminal residue" evidence="11">
    <location>
        <position position="1723"/>
    </location>
</feature>
<feature type="transmembrane region" description="Helical" evidence="10">
    <location>
        <begin position="897"/>
        <end position="920"/>
    </location>
</feature>
<evidence type="ECO:0000256" key="9">
    <source>
        <dbReference type="ARBA" id="ARBA00023224"/>
    </source>
</evidence>
<evidence type="ECO:0000256" key="1">
    <source>
        <dbReference type="ARBA" id="ARBA00004651"/>
    </source>
</evidence>
<feature type="transmembrane region" description="Helical" evidence="10">
    <location>
        <begin position="1292"/>
        <end position="1313"/>
    </location>
</feature>
<keyword evidence="12" id="KW-1185">Reference proteome</keyword>
<sequence length="1723" mass="198818">MMIVYIGVDINFHNNVTLVMVIDHLMLASCGTLTIVKIALIRLHRNNLLKNLVNASNDWTYITKQDHRQVMFRYTNLGRFVFFFQMGSTYFVIMPLIVESLLSFAMMPSQNVTLIAKSEKEMQAMQLPQEMICPFDIQIVCFSMCILQSIQLISTCTGNVGNDVFLFGVFMHLCGQLEVLSRELQQFHERKKNGCWKRSKIVTLIERHCLLLNLAKDIVGVLNIILIAQLILHALFICLIGLQFILSLVNSDFVLIMRSISSINILMIQLFIYSYMGETLSSKTQAISHAIYLSKWYNLPTNILRDVCFIIARANVPVRIKRWKNDVTYAMTPFKLLTWPIGLWPLQVYNIFSLIRCVLATCCLSTIVILPSMEFHMGCTNTEQNIDSLMLACCGLGVFKIICFRIYAKNLTDNYSSARNDYLTIKNAEYRAIMRKYAFMGRILSCFMVCFAYISVVIYSLIPLLGEDLVDDQDVQINRTNEDIVLDYPMPSRCALEYLHAPRSMYEFICIFEFIVLILTSTCNDSLFLNITLHMCGQVKILKADFINFVVSSPQVYDRFNDLIRRHNYLMELAKELTESISVVLLTQLFISSILLCIMGFQFILALKVHNVVVIEKSALVLCTSLMQLSVYSFVGDHLQMEEIGFFIYQSNWYNFPTKLARNLIFIIMRTRSPAKLLAGNFVVNIYGNTRYMAVTKENDSHDNPMERNDISTGNGIIISFHHSSSCLWNSLEIMAAVADWVSAKNDEKSYKIMKKCAFKSRLCTFLMLYSAFICGSLYLLIVFLLYTGNVNATDRLFIIPCGEFGNQINGLQYSMVIGFQTVQLLMICIMQSIGDSFYINVTLHLTGQLKVLKKNFLNFASKPDTQINHRKRFISLINRHCELTELHQNLEDTFNLIILFQLVIVTFLLALLVFIFLFLSGLRIIFCLKQHYYVESMKSILLLNYMLMQSLLYCYGGDFIQKGSEDIFHAMFKASWFTFPAMMMKDLNFAMMRSSYPFRFTVHLSLTAIMSSNDDIAYAMTLVKHLTVPIGAWPLQEYNKFALLRHILSSFGLVRFQFSCRKIFLFLMPSIDSVFLHIVLHACGQLEILKANFINFDVTSPKVYERFNTLILRHDHLIRLTRKLAEIIRFDGTTLYQQYAYNYIRIDEDIQVNISVKNLAMELPVPLPWTLGNYHLSINIYYVIFIVQYILLTLNCSGNVGNDILLLGIILHICGQMELLKIEFTNYNGENKDMKEFEALTSRHCYLMEHAELLINVISFVLLVQLLISCLIICLVGFQLILALKLHDAVIITKTTSVLSALLLQLFSYSFVGDYLKRQMEDIAHSIYSFNWYYFPLKLMRNVLFVIMRSQQPVQLLAGRFVVVTIETYMSILKNSFSYLSVLRRWCVCSLYYRPRFYATIAKYDICLIVNRPAERNYTSTLCIKDSGLNPITYYYILSEKCVLRNIVKFFAKRSKIVLIKVNLCILCITYFSGFQFILALKSHDVVMIIKTITVMGVLLLQLFFYSFVGDYLKCQMEDIAQSIYSCNWYCFPLKLMRNVLFVIMRSQQPVQLIIFFTYLASSIFTLAPMITGDENVHVNVSIKNQAAKLPVPITFLGDLQIPTGLYFVISTVQYFILLLTGTSNCGNDSLFLAITLHVCGQLELLKIEFTNYGMKSKNINEYFSILTQKHRYLIELAELLSDVISIVFLVQVLFSCLIISLIGKYLRIKYFSEYVLWNYSE</sequence>
<dbReference type="EMBL" id="JAANIA010000448">
    <property type="protein sequence ID" value="KAG5324313.1"/>
    <property type="molecule type" value="Genomic_DNA"/>
</dbReference>
<feature type="non-terminal residue" evidence="11">
    <location>
        <position position="1"/>
    </location>
</feature>
<reference evidence="11" key="1">
    <citation type="submission" date="2020-02" db="EMBL/GenBank/DDBJ databases">
        <title>Relaxed selection underlies rapid genomic changes in the transitions from sociality to social parasitism in ants.</title>
        <authorList>
            <person name="Bi X."/>
        </authorList>
    </citation>
    <scope>NUCLEOTIDE SEQUENCE</scope>
    <source>
        <strain evidence="11">BGI-DK2014c</strain>
        <tissue evidence="11">Whole body</tissue>
    </source>
</reference>
<dbReference type="GO" id="GO:0004984">
    <property type="term" value="F:olfactory receptor activity"/>
    <property type="evidence" value="ECO:0007669"/>
    <property type="project" value="InterPro"/>
</dbReference>
<evidence type="ECO:0000256" key="5">
    <source>
        <dbReference type="ARBA" id="ARBA00022725"/>
    </source>
</evidence>
<feature type="transmembrane region" description="Helical" evidence="10">
    <location>
        <begin position="1554"/>
        <end position="1573"/>
    </location>
</feature>
<evidence type="ECO:0000256" key="6">
    <source>
        <dbReference type="ARBA" id="ARBA00022989"/>
    </source>
</evidence>
<feature type="transmembrane region" description="Helical" evidence="10">
    <location>
        <begin position="1064"/>
        <end position="1081"/>
    </location>
</feature>
<feature type="transmembrane region" description="Helical" evidence="10">
    <location>
        <begin position="1487"/>
        <end position="1510"/>
    </location>
</feature>
<evidence type="ECO:0000313" key="11">
    <source>
        <dbReference type="EMBL" id="KAG5324313.1"/>
    </source>
</evidence>
<comment type="subcellular location">
    <subcellularLocation>
        <location evidence="1">Cell membrane</location>
        <topology evidence="1">Multi-pass membrane protein</topology>
    </subcellularLocation>
</comment>
<keyword evidence="4 10" id="KW-0812">Transmembrane</keyword>
<name>A0A836JSN3_9HYME</name>
<keyword evidence="2" id="KW-1003">Cell membrane</keyword>
<evidence type="ECO:0000256" key="4">
    <source>
        <dbReference type="ARBA" id="ARBA00022692"/>
    </source>
</evidence>
<keyword evidence="9" id="KW-0807">Transducer</keyword>
<dbReference type="GO" id="GO:0005549">
    <property type="term" value="F:odorant binding"/>
    <property type="evidence" value="ECO:0007669"/>
    <property type="project" value="InterPro"/>
</dbReference>
<evidence type="ECO:0000256" key="8">
    <source>
        <dbReference type="ARBA" id="ARBA00023170"/>
    </source>
</evidence>
<feature type="transmembrane region" description="Helical" evidence="10">
    <location>
        <begin position="581"/>
        <end position="606"/>
    </location>
</feature>
<dbReference type="PANTHER" id="PTHR21137">
    <property type="entry name" value="ODORANT RECEPTOR"/>
    <property type="match status" value="1"/>
</dbReference>
<accession>A0A836JSN3</accession>
<evidence type="ECO:0000256" key="2">
    <source>
        <dbReference type="ARBA" id="ARBA00022475"/>
    </source>
</evidence>
<dbReference type="PANTHER" id="PTHR21137:SF35">
    <property type="entry name" value="ODORANT RECEPTOR 19A-RELATED"/>
    <property type="match status" value="1"/>
</dbReference>
<feature type="transmembrane region" description="Helical" evidence="10">
    <location>
        <begin position="439"/>
        <end position="462"/>
    </location>
</feature>
<dbReference type="Proteomes" id="UP000668214">
    <property type="component" value="Unassembled WGS sequence"/>
</dbReference>
<feature type="transmembrane region" description="Helical" evidence="10">
    <location>
        <begin position="20"/>
        <end position="40"/>
    </location>
</feature>
<evidence type="ECO:0000256" key="7">
    <source>
        <dbReference type="ARBA" id="ARBA00023136"/>
    </source>
</evidence>
<keyword evidence="5" id="KW-0552">Olfaction</keyword>
<feature type="transmembrane region" description="Helical" evidence="10">
    <location>
        <begin position="77"/>
        <end position="98"/>
    </location>
</feature>
<feature type="transmembrane region" description="Helical" evidence="10">
    <location>
        <begin position="221"/>
        <end position="249"/>
    </location>
</feature>
<feature type="transmembrane region" description="Helical" evidence="10">
    <location>
        <begin position="1258"/>
        <end position="1285"/>
    </location>
</feature>
<proteinExistence type="predicted"/>
<comment type="caution">
    <text evidence="11">The sequence shown here is derived from an EMBL/GenBank/DDBJ whole genome shotgun (WGS) entry which is preliminary data.</text>
</comment>
<dbReference type="Pfam" id="PF02949">
    <property type="entry name" value="7tm_6"/>
    <property type="match status" value="5"/>
</dbReference>
<dbReference type="InterPro" id="IPR004117">
    <property type="entry name" value="7tm6_olfct_rcpt"/>
</dbReference>
<dbReference type="GO" id="GO:0005886">
    <property type="term" value="C:plasma membrane"/>
    <property type="evidence" value="ECO:0007669"/>
    <property type="project" value="UniProtKB-SubCell"/>
</dbReference>
<feature type="transmembrane region" description="Helical" evidence="10">
    <location>
        <begin position="763"/>
        <end position="787"/>
    </location>
</feature>
<evidence type="ECO:0000256" key="3">
    <source>
        <dbReference type="ARBA" id="ARBA00022606"/>
    </source>
</evidence>
<keyword evidence="7 10" id="KW-0472">Membrane</keyword>
<feature type="transmembrane region" description="Helical" evidence="10">
    <location>
        <begin position="1175"/>
        <end position="1193"/>
    </location>
</feature>
<protein>
    <submittedName>
        <fullName evidence="11">OR13A protein</fullName>
    </submittedName>
</protein>
<feature type="transmembrane region" description="Helical" evidence="10">
    <location>
        <begin position="1685"/>
        <end position="1704"/>
    </location>
</feature>